<dbReference type="GO" id="GO:0051015">
    <property type="term" value="F:actin filament binding"/>
    <property type="evidence" value="ECO:0007669"/>
    <property type="project" value="InterPro"/>
</dbReference>
<dbReference type="GO" id="GO:0003774">
    <property type="term" value="F:cytoskeletal motor activity"/>
    <property type="evidence" value="ECO:0007669"/>
    <property type="project" value="InterPro"/>
</dbReference>
<dbReference type="EMBL" id="JAOPHQ010000718">
    <property type="protein sequence ID" value="KAK0153534.1"/>
    <property type="molecule type" value="Genomic_DNA"/>
</dbReference>
<evidence type="ECO:0000259" key="3">
    <source>
        <dbReference type="PROSITE" id="PS51844"/>
    </source>
</evidence>
<evidence type="ECO:0000313" key="5">
    <source>
        <dbReference type="Proteomes" id="UP001174136"/>
    </source>
</evidence>
<sequence>MGDAEMEIFGLAAPYLRKPERERVAAQNAPFDAKTAIFVTDARQEYVKGKIKKQDGSRITVETEDAKVRAWLIRVSLVQIVSVPPEDIRPMNPPKFDKIEDMAMLTPPA</sequence>
<dbReference type="Proteomes" id="UP001174136">
    <property type="component" value="Unassembled WGS sequence"/>
</dbReference>
<dbReference type="Pfam" id="PF02736">
    <property type="entry name" value="Myosin_N"/>
    <property type="match status" value="1"/>
</dbReference>
<protein>
    <submittedName>
        <fullName evidence="4">Myosin-3</fullName>
    </submittedName>
</protein>
<keyword evidence="5" id="KW-1185">Reference proteome</keyword>
<dbReference type="SUPFAM" id="SSF50084">
    <property type="entry name" value="Myosin S1 fragment, N-terminal domain"/>
    <property type="match status" value="1"/>
</dbReference>
<name>A0AA47N8A2_MERPO</name>
<feature type="domain" description="Myosin N-terminal SH3-like" evidence="3">
    <location>
        <begin position="32"/>
        <end position="93"/>
    </location>
</feature>
<keyword evidence="1" id="KW-0547">Nucleotide-binding</keyword>
<organism evidence="4 5">
    <name type="scientific">Merluccius polli</name>
    <name type="common">Benguela hake</name>
    <name type="synonym">Merluccius cadenati</name>
    <dbReference type="NCBI Taxonomy" id="89951"/>
    <lineage>
        <taxon>Eukaryota</taxon>
        <taxon>Metazoa</taxon>
        <taxon>Chordata</taxon>
        <taxon>Craniata</taxon>
        <taxon>Vertebrata</taxon>
        <taxon>Euteleostomi</taxon>
        <taxon>Actinopterygii</taxon>
        <taxon>Neopterygii</taxon>
        <taxon>Teleostei</taxon>
        <taxon>Neoteleostei</taxon>
        <taxon>Acanthomorphata</taxon>
        <taxon>Zeiogadaria</taxon>
        <taxon>Gadariae</taxon>
        <taxon>Gadiformes</taxon>
        <taxon>Gadoidei</taxon>
        <taxon>Merlucciidae</taxon>
        <taxon>Merluccius</taxon>
    </lineage>
</organism>
<dbReference type="PROSITE" id="PS51844">
    <property type="entry name" value="SH3_LIKE"/>
    <property type="match status" value="1"/>
</dbReference>
<comment type="caution">
    <text evidence="4">The sequence shown here is derived from an EMBL/GenBank/DDBJ whole genome shotgun (WGS) entry which is preliminary data.</text>
</comment>
<evidence type="ECO:0000256" key="1">
    <source>
        <dbReference type="ARBA" id="ARBA00022741"/>
    </source>
</evidence>
<dbReference type="InterPro" id="IPR004009">
    <property type="entry name" value="SH3_Myosin"/>
</dbReference>
<evidence type="ECO:0000313" key="4">
    <source>
        <dbReference type="EMBL" id="KAK0153534.1"/>
    </source>
</evidence>
<keyword evidence="2" id="KW-0067">ATP-binding</keyword>
<evidence type="ECO:0000256" key="2">
    <source>
        <dbReference type="ARBA" id="ARBA00022840"/>
    </source>
</evidence>
<gene>
    <name evidence="4" type="primary">Myh3</name>
    <name evidence="4" type="ORF">N1851_004773</name>
</gene>
<dbReference type="AlphaFoldDB" id="A0AA47N8A2"/>
<proteinExistence type="predicted"/>
<reference evidence="4" key="1">
    <citation type="journal article" date="2023" name="Front. Mar. Sci.">
        <title>A new Merluccius polli reference genome to investigate the effects of global change in West African waters.</title>
        <authorList>
            <person name="Mateo J.L."/>
            <person name="Blanco-Fernandez C."/>
            <person name="Garcia-Vazquez E."/>
            <person name="Machado-Schiaffino G."/>
        </authorList>
    </citation>
    <scope>NUCLEOTIDE SEQUENCE</scope>
    <source>
        <strain evidence="4">C29</strain>
        <tissue evidence="4">Fin</tissue>
    </source>
</reference>
<dbReference type="GO" id="GO:0016459">
    <property type="term" value="C:myosin complex"/>
    <property type="evidence" value="ECO:0007669"/>
    <property type="project" value="InterPro"/>
</dbReference>
<dbReference type="InterPro" id="IPR008989">
    <property type="entry name" value="Myosin_S1_N"/>
</dbReference>
<dbReference type="Gene3D" id="2.30.30.360">
    <property type="entry name" value="Myosin S1 fragment, N-terminal"/>
    <property type="match status" value="1"/>
</dbReference>
<dbReference type="GO" id="GO:0005524">
    <property type="term" value="F:ATP binding"/>
    <property type="evidence" value="ECO:0007669"/>
    <property type="project" value="UniProtKB-KW"/>
</dbReference>
<accession>A0AA47N8A2</accession>